<dbReference type="EMBL" id="HG742614">
    <property type="protein sequence ID" value="CDP21350.1"/>
    <property type="molecule type" value="Genomic_DNA"/>
</dbReference>
<evidence type="ECO:0000313" key="1">
    <source>
        <dbReference type="EMBL" id="CDP21350.1"/>
    </source>
</evidence>
<dbReference type="InParanoid" id="A0A068VKK0"/>
<organism evidence="1 2">
    <name type="scientific">Coffea canephora</name>
    <name type="common">Robusta coffee</name>
    <dbReference type="NCBI Taxonomy" id="49390"/>
    <lineage>
        <taxon>Eukaryota</taxon>
        <taxon>Viridiplantae</taxon>
        <taxon>Streptophyta</taxon>
        <taxon>Embryophyta</taxon>
        <taxon>Tracheophyta</taxon>
        <taxon>Spermatophyta</taxon>
        <taxon>Magnoliopsida</taxon>
        <taxon>eudicotyledons</taxon>
        <taxon>Gunneridae</taxon>
        <taxon>Pentapetalae</taxon>
        <taxon>asterids</taxon>
        <taxon>lamiids</taxon>
        <taxon>Gentianales</taxon>
        <taxon>Rubiaceae</taxon>
        <taxon>Ixoroideae</taxon>
        <taxon>Gardenieae complex</taxon>
        <taxon>Bertiereae - Coffeeae clade</taxon>
        <taxon>Coffeeae</taxon>
        <taxon>Coffea</taxon>
    </lineage>
</organism>
<sequence>MGPTEQTFFIASNERTPVQHGCIALWFKLAYSSN</sequence>
<gene>
    <name evidence="1" type="ORF">GSCOC_T00004515001</name>
</gene>
<protein>
    <submittedName>
        <fullName evidence="1">DH200=94 genomic scaffold, scaffold_3530</fullName>
    </submittedName>
</protein>
<proteinExistence type="predicted"/>
<evidence type="ECO:0000313" key="2">
    <source>
        <dbReference type="Proteomes" id="UP000295252"/>
    </source>
</evidence>
<dbReference type="AlphaFoldDB" id="A0A068VKK0"/>
<reference evidence="2" key="1">
    <citation type="journal article" date="2014" name="Science">
        <title>The coffee genome provides insight into the convergent evolution of caffeine biosynthesis.</title>
        <authorList>
            <person name="Denoeud F."/>
            <person name="Carretero-Paulet L."/>
            <person name="Dereeper A."/>
            <person name="Droc G."/>
            <person name="Guyot R."/>
            <person name="Pietrella M."/>
            <person name="Zheng C."/>
            <person name="Alberti A."/>
            <person name="Anthony F."/>
            <person name="Aprea G."/>
            <person name="Aury J.M."/>
            <person name="Bento P."/>
            <person name="Bernard M."/>
            <person name="Bocs S."/>
            <person name="Campa C."/>
            <person name="Cenci A."/>
            <person name="Combes M.C."/>
            <person name="Crouzillat D."/>
            <person name="Da Silva C."/>
            <person name="Daddiego L."/>
            <person name="De Bellis F."/>
            <person name="Dussert S."/>
            <person name="Garsmeur O."/>
            <person name="Gayraud T."/>
            <person name="Guignon V."/>
            <person name="Jahn K."/>
            <person name="Jamilloux V."/>
            <person name="Joet T."/>
            <person name="Labadie K."/>
            <person name="Lan T."/>
            <person name="Leclercq J."/>
            <person name="Lepelley M."/>
            <person name="Leroy T."/>
            <person name="Li L.T."/>
            <person name="Librado P."/>
            <person name="Lopez L."/>
            <person name="Munoz A."/>
            <person name="Noel B."/>
            <person name="Pallavicini A."/>
            <person name="Perrotta G."/>
            <person name="Poncet V."/>
            <person name="Pot D."/>
            <person name="Priyono X."/>
            <person name="Rigoreau M."/>
            <person name="Rouard M."/>
            <person name="Rozas J."/>
            <person name="Tranchant-Dubreuil C."/>
            <person name="VanBuren R."/>
            <person name="Zhang Q."/>
            <person name="Andrade A.C."/>
            <person name="Argout X."/>
            <person name="Bertrand B."/>
            <person name="de Kochko A."/>
            <person name="Graziosi G."/>
            <person name="Henry R.J."/>
            <person name="Jayarama X."/>
            <person name="Ming R."/>
            <person name="Nagai C."/>
            <person name="Rounsley S."/>
            <person name="Sankoff D."/>
            <person name="Giuliano G."/>
            <person name="Albert V.A."/>
            <person name="Wincker P."/>
            <person name="Lashermes P."/>
        </authorList>
    </citation>
    <scope>NUCLEOTIDE SEQUENCE [LARGE SCALE GENOMIC DNA]</scope>
    <source>
        <strain evidence="2">cv. DH200-94</strain>
    </source>
</reference>
<dbReference type="Gramene" id="CDP21350">
    <property type="protein sequence ID" value="CDP21350"/>
    <property type="gene ID" value="GSCOC_T00004515001"/>
</dbReference>
<dbReference type="Proteomes" id="UP000295252">
    <property type="component" value="Unassembled WGS sequence"/>
</dbReference>
<name>A0A068VKK0_COFCA</name>
<keyword evidence="2" id="KW-1185">Reference proteome</keyword>
<accession>A0A068VKK0</accession>